<dbReference type="GO" id="GO:0042800">
    <property type="term" value="F:histone H3K4 methyltransferase activity"/>
    <property type="evidence" value="ECO:0007669"/>
    <property type="project" value="TreeGrafter"/>
</dbReference>
<protein>
    <submittedName>
        <fullName evidence="5">Histone-lysine N-methyltransferase ASH1L</fullName>
    </submittedName>
</protein>
<feature type="region of interest" description="Disordered" evidence="3">
    <location>
        <begin position="1423"/>
        <end position="1462"/>
    </location>
</feature>
<keyword evidence="4" id="KW-1185">Reference proteome</keyword>
<feature type="region of interest" description="Disordered" evidence="3">
    <location>
        <begin position="1620"/>
        <end position="1647"/>
    </location>
</feature>
<organism evidence="4 5">
    <name type="scientific">Austrofundulus limnaeus</name>
    <name type="common">Annual killifish</name>
    <dbReference type="NCBI Taxonomy" id="52670"/>
    <lineage>
        <taxon>Eukaryota</taxon>
        <taxon>Metazoa</taxon>
        <taxon>Chordata</taxon>
        <taxon>Craniata</taxon>
        <taxon>Vertebrata</taxon>
        <taxon>Euteleostomi</taxon>
        <taxon>Actinopterygii</taxon>
        <taxon>Neopterygii</taxon>
        <taxon>Teleostei</taxon>
        <taxon>Neoteleostei</taxon>
        <taxon>Acanthomorphata</taxon>
        <taxon>Ovalentaria</taxon>
        <taxon>Atherinomorphae</taxon>
        <taxon>Cyprinodontiformes</taxon>
        <taxon>Rivulidae</taxon>
        <taxon>Austrofundulus</taxon>
    </lineage>
</organism>
<feature type="region of interest" description="Disordered" evidence="3">
    <location>
        <begin position="115"/>
        <end position="749"/>
    </location>
</feature>
<feature type="compositionally biased region" description="Basic and acidic residues" evidence="3">
    <location>
        <begin position="722"/>
        <end position="748"/>
    </location>
</feature>
<name>A0A2I4CSG6_AUSLI</name>
<evidence type="ECO:0000313" key="4">
    <source>
        <dbReference type="Proteomes" id="UP000192220"/>
    </source>
</evidence>
<feature type="region of interest" description="Disordered" evidence="3">
    <location>
        <begin position="951"/>
        <end position="1033"/>
    </location>
</feature>
<feature type="compositionally biased region" description="Low complexity" evidence="3">
    <location>
        <begin position="860"/>
        <end position="873"/>
    </location>
</feature>
<feature type="region of interest" description="Disordered" evidence="3">
    <location>
        <begin position="1481"/>
        <end position="1607"/>
    </location>
</feature>
<feature type="compositionally biased region" description="Acidic residues" evidence="3">
    <location>
        <begin position="1868"/>
        <end position="1881"/>
    </location>
</feature>
<feature type="compositionally biased region" description="Basic and acidic residues" evidence="3">
    <location>
        <begin position="1636"/>
        <end position="1645"/>
    </location>
</feature>
<feature type="region of interest" description="Disordered" evidence="3">
    <location>
        <begin position="1797"/>
        <end position="1881"/>
    </location>
</feature>
<feature type="compositionally biased region" description="Polar residues" evidence="3">
    <location>
        <begin position="975"/>
        <end position="990"/>
    </location>
</feature>
<feature type="compositionally biased region" description="Acidic residues" evidence="3">
    <location>
        <begin position="1306"/>
        <end position="1316"/>
    </location>
</feature>
<feature type="compositionally biased region" description="Basic and acidic residues" evidence="3">
    <location>
        <begin position="518"/>
        <end position="527"/>
    </location>
</feature>
<feature type="compositionally biased region" description="Basic residues" evidence="3">
    <location>
        <begin position="1293"/>
        <end position="1302"/>
    </location>
</feature>
<feature type="compositionally biased region" description="Polar residues" evidence="3">
    <location>
        <begin position="874"/>
        <end position="890"/>
    </location>
</feature>
<dbReference type="InParanoid" id="A0A2I4CSG6"/>
<feature type="region of interest" description="Disordered" evidence="3">
    <location>
        <begin position="1124"/>
        <end position="1148"/>
    </location>
</feature>
<dbReference type="KEGG" id="alim:106531577"/>
<gene>
    <name evidence="5" type="primary">LOC106531577</name>
</gene>
<feature type="compositionally biased region" description="Basic and acidic residues" evidence="3">
    <location>
        <begin position="377"/>
        <end position="394"/>
    </location>
</feature>
<feature type="compositionally biased region" description="Acidic residues" evidence="3">
    <location>
        <begin position="1801"/>
        <end position="1814"/>
    </location>
</feature>
<dbReference type="RefSeq" id="XP_013882932.1">
    <property type="nucleotide sequence ID" value="XM_014027478.1"/>
</dbReference>
<evidence type="ECO:0000256" key="3">
    <source>
        <dbReference type="SAM" id="MobiDB-lite"/>
    </source>
</evidence>
<feature type="compositionally biased region" description="Low complexity" evidence="3">
    <location>
        <begin position="172"/>
        <end position="204"/>
    </location>
</feature>
<feature type="compositionally biased region" description="Gly residues" evidence="3">
    <location>
        <begin position="998"/>
        <end position="1010"/>
    </location>
</feature>
<evidence type="ECO:0000256" key="1">
    <source>
        <dbReference type="ARBA" id="ARBA00004123"/>
    </source>
</evidence>
<accession>A0A2I4CSG6</accession>
<feature type="region of interest" description="Disordered" evidence="3">
    <location>
        <begin position="1292"/>
        <end position="1355"/>
    </location>
</feature>
<feature type="compositionally biased region" description="Acidic residues" evidence="3">
    <location>
        <begin position="1441"/>
        <end position="1452"/>
    </location>
</feature>
<feature type="compositionally biased region" description="Low complexity" evidence="3">
    <location>
        <begin position="547"/>
        <end position="556"/>
    </location>
</feature>
<feature type="compositionally biased region" description="Basic residues" evidence="3">
    <location>
        <begin position="1591"/>
        <end position="1600"/>
    </location>
</feature>
<feature type="region of interest" description="Disordered" evidence="3">
    <location>
        <begin position="905"/>
        <end position="924"/>
    </location>
</feature>
<dbReference type="PANTHER" id="PTHR46147">
    <property type="entry name" value="HISTONE-LYSINE N-METHYLTRANSFERASE ASH1"/>
    <property type="match status" value="1"/>
</dbReference>
<feature type="compositionally biased region" description="Basic and acidic residues" evidence="3">
    <location>
        <begin position="24"/>
        <end position="56"/>
    </location>
</feature>
<feature type="compositionally biased region" description="Basic and acidic residues" evidence="3">
    <location>
        <begin position="208"/>
        <end position="237"/>
    </location>
</feature>
<feature type="compositionally biased region" description="Polar residues" evidence="3">
    <location>
        <begin position="255"/>
        <end position="282"/>
    </location>
</feature>
<feature type="compositionally biased region" description="Basic and acidic residues" evidence="3">
    <location>
        <begin position="484"/>
        <end position="504"/>
    </location>
</feature>
<feature type="compositionally biased region" description="Basic and acidic residues" evidence="3">
    <location>
        <begin position="404"/>
        <end position="466"/>
    </location>
</feature>
<feature type="compositionally biased region" description="Basic residues" evidence="3">
    <location>
        <begin position="563"/>
        <end position="581"/>
    </location>
</feature>
<evidence type="ECO:0000256" key="2">
    <source>
        <dbReference type="ARBA" id="ARBA00023242"/>
    </source>
</evidence>
<dbReference type="GO" id="GO:0006355">
    <property type="term" value="P:regulation of DNA-templated transcription"/>
    <property type="evidence" value="ECO:0007669"/>
    <property type="project" value="TreeGrafter"/>
</dbReference>
<keyword evidence="2" id="KW-0539">Nucleus</keyword>
<dbReference type="GO" id="GO:0003677">
    <property type="term" value="F:DNA binding"/>
    <property type="evidence" value="ECO:0007669"/>
    <property type="project" value="InterPro"/>
</dbReference>
<feature type="compositionally biased region" description="Basic and acidic residues" evidence="3">
    <location>
        <begin position="341"/>
        <end position="360"/>
    </location>
</feature>
<feature type="compositionally biased region" description="Polar residues" evidence="3">
    <location>
        <begin position="1848"/>
        <end position="1864"/>
    </location>
</feature>
<reference evidence="5" key="1">
    <citation type="submission" date="2025-08" db="UniProtKB">
        <authorList>
            <consortium name="RefSeq"/>
        </authorList>
    </citation>
    <scope>IDENTIFICATION</scope>
</reference>
<feature type="compositionally biased region" description="Basic and acidic residues" evidence="3">
    <location>
        <begin position="1493"/>
        <end position="1508"/>
    </location>
</feature>
<dbReference type="Proteomes" id="UP000192220">
    <property type="component" value="Unplaced"/>
</dbReference>
<feature type="compositionally biased region" description="Low complexity" evidence="3">
    <location>
        <begin position="9"/>
        <end position="23"/>
    </location>
</feature>
<feature type="region of interest" description="Disordered" evidence="3">
    <location>
        <begin position="860"/>
        <end position="891"/>
    </location>
</feature>
<dbReference type="GO" id="GO:0005654">
    <property type="term" value="C:nucleoplasm"/>
    <property type="evidence" value="ECO:0007669"/>
    <property type="project" value="TreeGrafter"/>
</dbReference>
<feature type="compositionally biased region" description="Low complexity" evidence="3">
    <location>
        <begin position="1544"/>
        <end position="1566"/>
    </location>
</feature>
<dbReference type="STRING" id="52670.A0A2I4CSG6"/>
<feature type="compositionally biased region" description="Low complexity" evidence="3">
    <location>
        <begin position="312"/>
        <end position="328"/>
    </location>
</feature>
<feature type="compositionally biased region" description="Low complexity" evidence="3">
    <location>
        <begin position="528"/>
        <end position="539"/>
    </location>
</feature>
<evidence type="ECO:0000313" key="5">
    <source>
        <dbReference type="RefSeq" id="XP_013882932.1"/>
    </source>
</evidence>
<feature type="compositionally biased region" description="Polar residues" evidence="3">
    <location>
        <begin position="586"/>
        <end position="601"/>
    </location>
</feature>
<feature type="region of interest" description="Disordered" evidence="3">
    <location>
        <begin position="1903"/>
        <end position="1922"/>
    </location>
</feature>
<dbReference type="SMART" id="SM00384">
    <property type="entry name" value="AT_hook"/>
    <property type="match status" value="5"/>
</dbReference>
<comment type="subcellular location">
    <subcellularLocation>
        <location evidence="1">Nucleus</location>
    </subcellularLocation>
</comment>
<feature type="compositionally biased region" description="Basic and acidic residues" evidence="3">
    <location>
        <begin position="1815"/>
        <end position="1832"/>
    </location>
</feature>
<feature type="compositionally biased region" description="Low complexity" evidence="3">
    <location>
        <begin position="622"/>
        <end position="636"/>
    </location>
</feature>
<feature type="region of interest" description="Disordered" evidence="3">
    <location>
        <begin position="1"/>
        <end position="57"/>
    </location>
</feature>
<feature type="compositionally biased region" description="Basic residues" evidence="3">
    <location>
        <begin position="712"/>
        <end position="721"/>
    </location>
</feature>
<sequence>MDQRVKGGTPPTTTSTLDTASASEEAKQDQAAEKRRRSEDVRKKEEEKRGCKKDGNKAAVLELLIEGRCGGVGQQELQISGRETSCPEGNVRVRIGLQAKRTKKPPKILESYVCKPTIRTYQRQGRGGPPRADGEGKAVQQSKGSSTTDEANREQRVGLDATQTTSKKTACAASQPLTSSSSSTQPLSVSSTKSSPASAPATTSQGSKPDKQVPIKLADKTEEKVNGSSEREKKDKLSSVNGQPVPAGPKLCSPATDQTASTARSAAGNSKVSTLDTRNDGSSSKKHNGLVQMAKQKGLSDGRSSANILGPSSKSKAGKHVSASSVSSTDSPARPLALSGPHKELLSKSRPDSPSRRPDSPKPQSSPAVDLSSTSSKDQDPSLPERRREKERKAKKEKRRAKKLKQDKLEAEREKTERLKDEVKKKKKDKDGKSRRDKEKAQKQRDDDSWELKTEGGKVEKREKLSSDGQGKVDNNIKCSEMACKQDKTCKTVTEKEKTDDSCRAAKQAEPTTTGDSSKSKDQDVSRHSAAPPAHSASSAPPPPANTPVSPTASPPEQDSRPLKKRKARRPSWTKLVHRAHRLDSQDVSSDSPHNPSQSFPLLTKASFPAKTTVQPSDESHLPPSSCSSSLSSTIKPPTPKQTHPATDPVPLASVFPTNSVRKRGRPKSHSFSSEEPPPQLSPNAGAAEELPAGCHRVQKAPVLKPILQPSPKKRGRPPKRAHPEFDRQDAPDLDERGNGFHPPEKGNRQLKIRRLINEMKKRKKRRFHKAIMSGYVRKEGRAGEAVDGRTSLRMATTVHTLSALSSSFGSKLGPQINVSKRGTIYMGKRRGRKPKAHAGSQCSTQATLFTGHSEGSLFSSSQLSHPFPSPSLTHSSGAQSPYSEGSLTEPSSSLLFSHHFSLPSPTSSCTSPRPPSSPFVKKSCPCQGRHQFPFHQSTCKLSCATPPLHPTPGSPSHLKEATPSPRSESHSDETLPSDSGIGTDNNSVSERGEMRGARGGLRFGPGSGVTLGAQRLPPSPVSPPSMSRHSNAIGNLNSAERHRHRRRDHDCPSSCACLCSCPGHKCTLPDYVPCLGHGALKRQKNKHKKKHQQLQDPEFLAELDDLIAQFGDVHIGRRSWARMGPRPDFDKSAAGGRRHNPPSSHPLRSNVFRINLNGFYSPHPSSFSGGPSFTPQPFYPCHCNRKLDRRQCGCPSKFQETIDNMGYYSSYPPAPPGLYHHLPSSYPLPPPHQYALHQPHHAHFLLNPARFHRRRSRLLREGALGGEVEGGSKGGGGLGFTSSLSCAWGRSEHKHKHRHRHFEQNLDDEEEEDGMEREALAPSKTRARFVLGQAEEGRKGLRGPGSTPSKEWPWLRQGGAHLFSSAASSSTSSSSSERYKNTSLTSLGLGSSHLSSFGGGWGGLGQSWTKFGSLGSPGFGKSSWTGFTEERHARRPIASDGEDEDGEDVDEPSYRTSISPTHTNLFTSAALVAGGRGLRSGLVSGNPGSGERSWRREEPSWTERRDTALQGDPRSWGQQGSVPAQATGKRGPGRPRKHPLPPAASSSSSSATFSSSASPPDLLPANRHSRDGREAGGGGGGQQVTELEARRKRGRKRKHGDSPCHVSFDKECHALPEFLGQSDGDVTPPRPAAVRSEDRTEGPPRKTFLSAGLYSDDYKTTEPPSQARKSCSENLEYTPGEHEYSLLPAPIHVGKYLRLKRLHFQLPYDVMWLWQHNQLYRKPAVPLKRKRRYCRLKQRTSSSSPTGESSSDIASLFPHLNVEPLTSSERSFVVKHHVFLVRNLELVRDRQLRMRMERERDEEEEEEEEEREEREDGTSGDDSHFKSDHSVGVEVTVISSEPHHQSQDTCSVHTASPNPTKTQNRQEEEEDEEEEEEEEIKWELCSREQRRKRLNDLLLQKERWSHSAAGTRSAGGQMDSN</sequence>
<dbReference type="OrthoDB" id="8939174at2759"/>
<dbReference type="InterPro" id="IPR017956">
    <property type="entry name" value="AT_hook_DNA-bd_motif"/>
</dbReference>
<feature type="compositionally biased region" description="Polar residues" evidence="3">
    <location>
        <begin position="139"/>
        <end position="149"/>
    </location>
</feature>
<dbReference type="PANTHER" id="PTHR46147:SF2">
    <property type="entry name" value="SET-BINDING PROTEIN"/>
    <property type="match status" value="1"/>
</dbReference>
<proteinExistence type="predicted"/>